<proteinExistence type="predicted"/>
<organism evidence="2 3">
    <name type="scientific">Roseovarius pelagicus</name>
    <dbReference type="NCBI Taxonomy" id="2980108"/>
    <lineage>
        <taxon>Bacteria</taxon>
        <taxon>Pseudomonadati</taxon>
        <taxon>Pseudomonadota</taxon>
        <taxon>Alphaproteobacteria</taxon>
        <taxon>Rhodobacterales</taxon>
        <taxon>Roseobacteraceae</taxon>
        <taxon>Roseovarius</taxon>
    </lineage>
</organism>
<dbReference type="Proteomes" id="UP001064087">
    <property type="component" value="Chromosome"/>
</dbReference>
<feature type="chain" id="PRO_5046289411" evidence="1">
    <location>
        <begin position="26"/>
        <end position="504"/>
    </location>
</feature>
<dbReference type="RefSeq" id="WP_263046796.1">
    <property type="nucleotide sequence ID" value="NZ_CP106738.1"/>
</dbReference>
<keyword evidence="1" id="KW-0732">Signal</keyword>
<keyword evidence="3" id="KW-1185">Reference proteome</keyword>
<name>A0ABY6DCQ4_9RHOB</name>
<reference evidence="2" key="1">
    <citation type="submission" date="2022-10" db="EMBL/GenBank/DDBJ databases">
        <title>Roseovarius pelagicus sp. nov., isolated from Arctic seawater.</title>
        <authorList>
            <person name="Hong Y.W."/>
            <person name="Hwang C.Y."/>
        </authorList>
    </citation>
    <scope>NUCLEOTIDE SEQUENCE</scope>
    <source>
        <strain evidence="2">HL-MP18</strain>
    </source>
</reference>
<protein>
    <submittedName>
        <fullName evidence="2">DUF2125 domain-containing protein</fullName>
    </submittedName>
</protein>
<evidence type="ECO:0000256" key="1">
    <source>
        <dbReference type="SAM" id="SignalP"/>
    </source>
</evidence>
<accession>A0ABY6DCQ4</accession>
<dbReference type="Pfam" id="PF09898">
    <property type="entry name" value="DUF2125"/>
    <property type="match status" value="1"/>
</dbReference>
<evidence type="ECO:0000313" key="2">
    <source>
        <dbReference type="EMBL" id="UXX81620.1"/>
    </source>
</evidence>
<dbReference type="EMBL" id="CP106738">
    <property type="protein sequence ID" value="UXX81620.1"/>
    <property type="molecule type" value="Genomic_DNA"/>
</dbReference>
<feature type="signal peptide" evidence="1">
    <location>
        <begin position="1"/>
        <end position="25"/>
    </location>
</feature>
<dbReference type="InterPro" id="IPR018666">
    <property type="entry name" value="DUF2125"/>
</dbReference>
<gene>
    <name evidence="2" type="ORF">N7U68_10750</name>
</gene>
<sequence>MGTYRHTGGAVAAAAILMTGSAAFADVTAQQVWDDWQAYMDGFGYEVTAETSQSGSDLTVSDIAMTFPIPEEEMSLTITMSEMTLTDNGDGTVAISVPAQLPITIGDGAEFEVGIDYLSQGLNMVVAGDPNDMTYTYSAASIGMVLTGLTADGENIDIGTAEITMADVSGNSRMATGNLRSNAQKILTGAVSYAFNLTDPDNSESHFVVNGGTASMAMEAVTEMPMEMDMEDMGAAVKAGFAVDGGYEFGPGQMNFNFSDRGNVTQGKTTSKGGSFVVALSENGIKYGLGSDELTVELAGGEIPFPVAMSMAEFGFDLLMPVSKRDEEQEFGLALMLSDFTMSDMIWGIFDPAAQLPRDPATIALDVSGMAKLFLDLLDAEAMESAGGGGEIPGELNALTVNDLTVSLVGAELTGTGDFVFDNTDLTSYEGMPKPVGEVNLALSGGNGLLDKLVAMGFVPEDQAMGARMMLGLFAVPGDGEDTLKSKIEFTESGGITANGQRLK</sequence>
<evidence type="ECO:0000313" key="3">
    <source>
        <dbReference type="Proteomes" id="UP001064087"/>
    </source>
</evidence>